<dbReference type="PANTHER" id="PTHR12589">
    <property type="entry name" value="PYRUVOYL TETRAHYDROBIOPTERIN SYNTHASE"/>
    <property type="match status" value="1"/>
</dbReference>
<dbReference type="UniPathway" id="UPA00391"/>
<evidence type="ECO:0000256" key="8">
    <source>
        <dbReference type="ARBA" id="ARBA00023239"/>
    </source>
</evidence>
<keyword evidence="7" id="KW-0862">Zinc</keyword>
<dbReference type="Gene3D" id="3.30.479.10">
    <property type="entry name" value="6-pyruvoyl tetrahydropterin synthase/QueD"/>
    <property type="match status" value="1"/>
</dbReference>
<accession>A0A1W6LJJ5</accession>
<dbReference type="InterPro" id="IPR038418">
    <property type="entry name" value="6-PTP_synth/QueD_sf"/>
</dbReference>
<evidence type="ECO:0000256" key="10">
    <source>
        <dbReference type="ARBA" id="ARBA00048807"/>
    </source>
</evidence>
<dbReference type="EC" id="4.1.2.50" evidence="4"/>
<dbReference type="AlphaFoldDB" id="A0A1W6LJJ5"/>
<protein>
    <recommendedName>
        <fullName evidence="5">6-carboxy-5,6,7,8-tetrahydropterin synthase</fullName>
        <ecNumber evidence="4">4.1.2.50</ecNumber>
    </recommendedName>
    <alternativeName>
        <fullName evidence="9">Queuosine biosynthesis protein QueD</fullName>
    </alternativeName>
</protein>
<dbReference type="Proteomes" id="UP000193334">
    <property type="component" value="Chromosome"/>
</dbReference>
<proteinExistence type="inferred from homology"/>
<evidence type="ECO:0000313" key="12">
    <source>
        <dbReference type="Proteomes" id="UP000193334"/>
    </source>
</evidence>
<dbReference type="KEGG" id="pbp:STSP1_00292"/>
<comment type="pathway">
    <text evidence="2">Purine metabolism; 7-cyano-7-deazaguanine biosynthesis.</text>
</comment>
<dbReference type="EMBL" id="CP021023">
    <property type="protein sequence ID" value="ARN55925.1"/>
    <property type="molecule type" value="Genomic_DNA"/>
</dbReference>
<evidence type="ECO:0000256" key="9">
    <source>
        <dbReference type="ARBA" id="ARBA00031449"/>
    </source>
</evidence>
<evidence type="ECO:0000256" key="2">
    <source>
        <dbReference type="ARBA" id="ARBA00005061"/>
    </source>
</evidence>
<dbReference type="Pfam" id="PF01242">
    <property type="entry name" value="PTPS"/>
    <property type="match status" value="1"/>
</dbReference>
<reference evidence="12" key="1">
    <citation type="submission" date="2017-04" db="EMBL/GenBank/DDBJ databases">
        <title>Comparative genomics and description of representatives of a novel lineage of planctomycetes thriving in anoxic sediments.</title>
        <authorList>
            <person name="Spring S."/>
            <person name="Bunk B."/>
            <person name="Sproer C."/>
        </authorList>
    </citation>
    <scope>NUCLEOTIDE SEQUENCE [LARGE SCALE GENOMIC DNA]</scope>
    <source>
        <strain evidence="12">ST-PulAB-D4</strain>
    </source>
</reference>
<dbReference type="InterPro" id="IPR007115">
    <property type="entry name" value="6-PTP_synth/QueD"/>
</dbReference>
<sequence length="266" mass="30727">MHRLTRQIRFSVDPFPNGGDAEGFNSYCSKPAGHGFGFFICLNVEVEGSVQPDTGFLINLAEIDAKARRVAVNIYKKRIRQLIAEGKNVNLQRTCEILRECWGGLRSSFTPQKLSSLEQLVNPYKKITISGDNMLLYSEKFEFAATHKLWNDNFSEEQNFDHFGKCANPEGHGHNYVVEITAEPENWKDFDRFDFQKKVNELFIDKLDHKNLSRDLDYYKKLNPTVENITVHCWNTLSDKLKGAKLKSVRIWENDRAYCTYKGEQG</sequence>
<gene>
    <name evidence="11" type="ORF">STSP1_00292</name>
</gene>
<evidence type="ECO:0000256" key="5">
    <source>
        <dbReference type="ARBA" id="ARBA00018141"/>
    </source>
</evidence>
<comment type="catalytic activity">
    <reaction evidence="10">
        <text>7,8-dihydroneopterin 3'-triphosphate + H2O = 6-carboxy-5,6,7,8-tetrahydropterin + triphosphate + acetaldehyde + 2 H(+)</text>
        <dbReference type="Rhea" id="RHEA:27966"/>
        <dbReference type="ChEBI" id="CHEBI:15343"/>
        <dbReference type="ChEBI" id="CHEBI:15377"/>
        <dbReference type="ChEBI" id="CHEBI:15378"/>
        <dbReference type="ChEBI" id="CHEBI:18036"/>
        <dbReference type="ChEBI" id="CHEBI:58462"/>
        <dbReference type="ChEBI" id="CHEBI:61032"/>
        <dbReference type="EC" id="4.1.2.50"/>
    </reaction>
</comment>
<organism evidence="11 12">
    <name type="scientific">Sedimentisphaera salicampi</name>
    <dbReference type="NCBI Taxonomy" id="1941349"/>
    <lineage>
        <taxon>Bacteria</taxon>
        <taxon>Pseudomonadati</taxon>
        <taxon>Planctomycetota</taxon>
        <taxon>Phycisphaerae</taxon>
        <taxon>Sedimentisphaerales</taxon>
        <taxon>Sedimentisphaeraceae</taxon>
        <taxon>Sedimentisphaera</taxon>
    </lineage>
</organism>
<keyword evidence="6" id="KW-0479">Metal-binding</keyword>
<evidence type="ECO:0000256" key="3">
    <source>
        <dbReference type="ARBA" id="ARBA00008900"/>
    </source>
</evidence>
<name>A0A1W6LJJ5_9BACT</name>
<dbReference type="STRING" id="1941349.STSP1_00292"/>
<evidence type="ECO:0000256" key="4">
    <source>
        <dbReference type="ARBA" id="ARBA00012982"/>
    </source>
</evidence>
<dbReference type="GO" id="GO:0070497">
    <property type="term" value="F:6-carboxytetrahydropterin synthase activity"/>
    <property type="evidence" value="ECO:0007669"/>
    <property type="project" value="UniProtKB-EC"/>
</dbReference>
<dbReference type="GO" id="GO:0046872">
    <property type="term" value="F:metal ion binding"/>
    <property type="evidence" value="ECO:0007669"/>
    <property type="project" value="UniProtKB-KW"/>
</dbReference>
<dbReference type="SUPFAM" id="SSF55620">
    <property type="entry name" value="Tetrahydrobiopterin biosynthesis enzymes-like"/>
    <property type="match status" value="1"/>
</dbReference>
<evidence type="ECO:0000256" key="1">
    <source>
        <dbReference type="ARBA" id="ARBA00001947"/>
    </source>
</evidence>
<keyword evidence="12" id="KW-1185">Reference proteome</keyword>
<evidence type="ECO:0000256" key="7">
    <source>
        <dbReference type="ARBA" id="ARBA00022833"/>
    </source>
</evidence>
<keyword evidence="8" id="KW-0456">Lyase</keyword>
<evidence type="ECO:0000256" key="6">
    <source>
        <dbReference type="ARBA" id="ARBA00022723"/>
    </source>
</evidence>
<dbReference type="RefSeq" id="WP_085754648.1">
    <property type="nucleotide sequence ID" value="NZ_CP021023.1"/>
</dbReference>
<comment type="cofactor">
    <cofactor evidence="1">
        <name>Zn(2+)</name>
        <dbReference type="ChEBI" id="CHEBI:29105"/>
    </cofactor>
</comment>
<dbReference type="PANTHER" id="PTHR12589:SF7">
    <property type="entry name" value="6-PYRUVOYL TETRAHYDROBIOPTERIN SYNTHASE"/>
    <property type="match status" value="1"/>
</dbReference>
<comment type="similarity">
    <text evidence="3">Belongs to the PTPS family. QueD subfamily.</text>
</comment>
<evidence type="ECO:0000313" key="11">
    <source>
        <dbReference type="EMBL" id="ARN55925.1"/>
    </source>
</evidence>